<evidence type="ECO:0000313" key="3">
    <source>
        <dbReference type="EMBL" id="MFG1253517.1"/>
    </source>
</evidence>
<name>A0ABW6ZJT3_9HYPH</name>
<dbReference type="Proteomes" id="UP001604043">
    <property type="component" value="Unassembled WGS sequence"/>
</dbReference>
<accession>A0ABW6ZJT3</accession>
<feature type="chain" id="PRO_5045301425" description="Lipoprotein" evidence="2">
    <location>
        <begin position="24"/>
        <end position="208"/>
    </location>
</feature>
<feature type="compositionally biased region" description="Pro residues" evidence="1">
    <location>
        <begin position="26"/>
        <end position="45"/>
    </location>
</feature>
<gene>
    <name evidence="3" type="ORF">V5F30_15010</name>
</gene>
<dbReference type="EMBL" id="JBAFUR010000003">
    <property type="protein sequence ID" value="MFG1253517.1"/>
    <property type="molecule type" value="Genomic_DNA"/>
</dbReference>
<reference evidence="3 4" key="1">
    <citation type="submission" date="2024-02" db="EMBL/GenBank/DDBJ databases">
        <title>Expansion and revision of Xanthobacter and proposal of Roseixanthobacter gen. nov.</title>
        <authorList>
            <person name="Soltysiak M.P.M."/>
            <person name="Jalihal A."/>
            <person name="Ory A."/>
            <person name="Chrisophersen C."/>
            <person name="Lee A.D."/>
            <person name="Boulton J."/>
            <person name="Springer M."/>
        </authorList>
    </citation>
    <scope>NUCLEOTIDE SEQUENCE [LARGE SCALE GENOMIC DNA]</scope>
    <source>
        <strain evidence="3 4">CB5</strain>
    </source>
</reference>
<feature type="signal peptide" evidence="2">
    <location>
        <begin position="1"/>
        <end position="23"/>
    </location>
</feature>
<keyword evidence="2" id="KW-0732">Signal</keyword>
<evidence type="ECO:0000256" key="1">
    <source>
        <dbReference type="SAM" id="MobiDB-lite"/>
    </source>
</evidence>
<proteinExistence type="predicted"/>
<keyword evidence="4" id="KW-1185">Reference proteome</keyword>
<protein>
    <recommendedName>
        <fullName evidence="5">Lipoprotein</fullName>
    </recommendedName>
</protein>
<comment type="caution">
    <text evidence="3">The sequence shown here is derived from an EMBL/GenBank/DDBJ whole genome shotgun (WGS) entry which is preliminary data.</text>
</comment>
<evidence type="ECO:0008006" key="5">
    <source>
        <dbReference type="Google" id="ProtNLM"/>
    </source>
</evidence>
<sequence>MRTVLVAAFCAAMGLGATGIARAAEAPPPPAAAPPVAAPVAPPPASAEAPAPVAAAPASNPYAGLPKVVAKAVKELEAACRAEEGTPKWNPKTVFDVVNVSPDGRPDYLIDTHAMACDGGITPWIGSDGFRHILFISTGPGRWTRAFDRGARGFDIIAPKGGGRPQVIVFSHSAYCTRPNPERFMRCTQIYEWRRGKLRKVSEEWFEG</sequence>
<organism evidence="3 4">
    <name type="scientific">Xanthobacter aminoxidans</name>
    <dbReference type="NCBI Taxonomy" id="186280"/>
    <lineage>
        <taxon>Bacteria</taxon>
        <taxon>Pseudomonadati</taxon>
        <taxon>Pseudomonadota</taxon>
        <taxon>Alphaproteobacteria</taxon>
        <taxon>Hyphomicrobiales</taxon>
        <taxon>Xanthobacteraceae</taxon>
        <taxon>Xanthobacter</taxon>
    </lineage>
</organism>
<evidence type="ECO:0000313" key="4">
    <source>
        <dbReference type="Proteomes" id="UP001604043"/>
    </source>
</evidence>
<feature type="region of interest" description="Disordered" evidence="1">
    <location>
        <begin position="25"/>
        <end position="51"/>
    </location>
</feature>
<dbReference type="RefSeq" id="WP_394009596.1">
    <property type="nucleotide sequence ID" value="NZ_JBAFUR010000003.1"/>
</dbReference>
<evidence type="ECO:0000256" key="2">
    <source>
        <dbReference type="SAM" id="SignalP"/>
    </source>
</evidence>